<feature type="chain" id="PRO_5001852745" evidence="1">
    <location>
        <begin position="23"/>
        <end position="690"/>
    </location>
</feature>
<dbReference type="OrthoDB" id="5479728at2"/>
<evidence type="ECO:0000313" key="2">
    <source>
        <dbReference type="EMBL" id="BAP56873.1"/>
    </source>
</evidence>
<dbReference type="STRING" id="40754.THII_2576"/>
<keyword evidence="1" id="KW-0732">Signal</keyword>
<protein>
    <submittedName>
        <fullName evidence="2">CHU large protein</fullName>
    </submittedName>
</protein>
<proteinExistence type="predicted"/>
<dbReference type="EMBL" id="AP014633">
    <property type="protein sequence ID" value="BAP56873.1"/>
    <property type="molecule type" value="Genomic_DNA"/>
</dbReference>
<keyword evidence="3" id="KW-1185">Reference proteome</keyword>
<reference evidence="2 3" key="1">
    <citation type="journal article" date="2014" name="ISME J.">
        <title>Ecophysiology of Thioploca ingrica as revealed by the complete genome sequence supplemented with proteomic evidence.</title>
        <authorList>
            <person name="Kojima H."/>
            <person name="Ogura Y."/>
            <person name="Yamamoto N."/>
            <person name="Togashi T."/>
            <person name="Mori H."/>
            <person name="Watanabe T."/>
            <person name="Nemoto F."/>
            <person name="Kurokawa K."/>
            <person name="Hayashi T."/>
            <person name="Fukui M."/>
        </authorList>
    </citation>
    <scope>NUCLEOTIDE SEQUENCE [LARGE SCALE GENOMIC DNA]</scope>
</reference>
<gene>
    <name evidence="2" type="ORF">THII_2576</name>
</gene>
<feature type="signal peptide" evidence="1">
    <location>
        <begin position="1"/>
        <end position="22"/>
    </location>
</feature>
<accession>A0A090AFI4</accession>
<dbReference type="KEGG" id="tig:THII_2576"/>
<sequence>MNIPIRLISGLFFSLFIPIGLAAPPNDNLNTALTIKTLPYTHQQDTVDASNEANEVAPRCSTEAKNSVWYQYAPTSNQDIVFNTLGSSYDTVLSVWQGKTHPLTPISCNDENSSTPQSQVRVHLEKDTTYYLNVSGYTGDSGTLILNAELVNKLTNNNRDKAIKIVPNTDLFYSHTQATEGASIEAGEAVASCAQREISGTVWYEYTPHTQQPTQRVVFNTIGSDYNTVLSVWANNNNSLTEIACNDDNAMPQSQLAVELEPKKTYYINVATAQSSIASNPTGLLIFNMTPTPANDDKANAISITEPFPYNQVQYTGGATLETGELVPTCSPEATASVWYLFTPSIPYDDGVTFSTAGSGYDTVLSIWQAQGSSLVELGCNDNSMATEQSNTSQVTVPVTKDVNYYVDISGANGEMGNLIFQVNKSLGRDFNIAQQPQNQSISSNQTATLTVELNNLEGQHIVEGGTPGEQWGAFVALPINYQWYQGQSGDTSTPVGTSYIFTTSPLTTTTPYWVRISNPTGSVDSEMAKVIVDGIDTLPPTTNGIGIDPQYSNISTTANFTGQITSLTTGLSGNDMKIRQPEIISVNSVVDVDPNHMGQDAEIVIVGVYTNSVAQNAYMRNGDNWEIWDWNIANLAAAEPAKTLADKIDITVFNGSLAGMPGHFTGYVGYRLQNGNIFYSGKPMTLVVE</sequence>
<evidence type="ECO:0000313" key="3">
    <source>
        <dbReference type="Proteomes" id="UP000031623"/>
    </source>
</evidence>
<dbReference type="AlphaFoldDB" id="A0A090AFI4"/>
<organism evidence="2 3">
    <name type="scientific">Thioploca ingrica</name>
    <dbReference type="NCBI Taxonomy" id="40754"/>
    <lineage>
        <taxon>Bacteria</taxon>
        <taxon>Pseudomonadati</taxon>
        <taxon>Pseudomonadota</taxon>
        <taxon>Gammaproteobacteria</taxon>
        <taxon>Thiotrichales</taxon>
        <taxon>Thiotrichaceae</taxon>
        <taxon>Thioploca</taxon>
    </lineage>
</organism>
<dbReference type="HOGENOM" id="CLU_398973_0_0_6"/>
<dbReference type="Gene3D" id="2.60.120.380">
    <property type="match status" value="1"/>
</dbReference>
<evidence type="ECO:0000256" key="1">
    <source>
        <dbReference type="SAM" id="SignalP"/>
    </source>
</evidence>
<name>A0A090AFI4_9GAMM</name>
<dbReference type="Proteomes" id="UP000031623">
    <property type="component" value="Chromosome"/>
</dbReference>